<protein>
    <submittedName>
        <fullName evidence="2">Tetratricopeptide repeat protein</fullName>
    </submittedName>
</protein>
<dbReference type="SUPFAM" id="SSF48452">
    <property type="entry name" value="TPR-like"/>
    <property type="match status" value="2"/>
</dbReference>
<dbReference type="RefSeq" id="WP_140962929.1">
    <property type="nucleotide sequence ID" value="NZ_VEVQ02000008.1"/>
</dbReference>
<keyword evidence="3" id="KW-1185">Reference proteome</keyword>
<reference evidence="3" key="1">
    <citation type="submission" date="2019-05" db="EMBL/GenBank/DDBJ databases">
        <title>Flavobacterium profundi sp. nov., isolated from a deep-sea seamount.</title>
        <authorList>
            <person name="Zhang D.-C."/>
        </authorList>
    </citation>
    <scope>NUCLEOTIDE SEQUENCE [LARGE SCALE GENOMIC DNA]</scope>
    <source>
        <strain evidence="3">EC11</strain>
    </source>
</reference>
<dbReference type="SMART" id="SM00028">
    <property type="entry name" value="TPR"/>
    <property type="match status" value="6"/>
</dbReference>
<sequence length="690" mass="79154">MKIAFQITFFIFLFFTSTIYAQDMQEGFTYLEKGDFAKAETFFASILKEYPDNKTARLCYARAIGLNESPKKALEVFIQLKKEYPEDLEIKLNYAESLLWNKKYNDAKTYYTILVAENPTNFVAHLGFANTLSNLKEYENALLYVNKALNLSPENNGALVSRKYIKLGFANQKVNAKAYDEAEKLYDEILTDFPNDKETLLNKANLYLISKQIEKGKEVYQLLAPENPNIALNGLSLLAHLNEKETEALNLATESLEKSKLITDETTIKQTKERYVQALIWNRKYDLAEENIDSLLEKYPNENWVLALSATLAIYKSDFKQSIADYSNILKNDSKSFDGNLGIANAYYASGEIDKAYEAVYTTLDIFQNQNDAANFLKKLNAEHTPVLEEKVSYSFDNGDNTAYASLTKVTIPTATKWSFNTSYQYRKTDNKVTLANATTNDFTLGTTYKFHPKVSFTLNAGISNAKAVTNSYNQLLVHTYFKMKPLKLQDLEVGYKREMQNFNSDLIDKQIVSNNFYANYNISTNIKLGWFTQYFYTTQSDSNTRNLLFTSLYYNFLSKPVLKGGINYQFIAFKNQVPTDYFSPEKFNAVELFVDFLKDENIATVKSVFYNVNAATGFQYIEDNDKQWTYRVQAKLGYKFSDRLLANIYGLRSNIASATAAGFTYNEFGVRLKWLLLSKPIFKTKKTEE</sequence>
<organism evidence="2 3">
    <name type="scientific">Flavobacterium jejuense</name>
    <dbReference type="NCBI Taxonomy" id="1544455"/>
    <lineage>
        <taxon>Bacteria</taxon>
        <taxon>Pseudomonadati</taxon>
        <taxon>Bacteroidota</taxon>
        <taxon>Flavobacteriia</taxon>
        <taxon>Flavobacteriales</taxon>
        <taxon>Flavobacteriaceae</taxon>
        <taxon>Flavobacterium</taxon>
    </lineage>
</organism>
<dbReference type="InterPro" id="IPR019734">
    <property type="entry name" value="TPR_rpt"/>
</dbReference>
<dbReference type="Proteomes" id="UP000817854">
    <property type="component" value="Unassembled WGS sequence"/>
</dbReference>
<proteinExistence type="predicted"/>
<name>A0ABX0IS55_9FLAO</name>
<dbReference type="InterPro" id="IPR044650">
    <property type="entry name" value="SRFR1-like"/>
</dbReference>
<evidence type="ECO:0000313" key="3">
    <source>
        <dbReference type="Proteomes" id="UP000817854"/>
    </source>
</evidence>
<dbReference type="PANTHER" id="PTHR44749:SF1">
    <property type="entry name" value="TETRATRICOPEPTIDE-LIKE HELICAL DOMAIN-CONTAINING PROTEIN"/>
    <property type="match status" value="1"/>
</dbReference>
<dbReference type="Pfam" id="PF13432">
    <property type="entry name" value="TPR_16"/>
    <property type="match status" value="1"/>
</dbReference>
<evidence type="ECO:0000256" key="1">
    <source>
        <dbReference type="PROSITE-ProRule" id="PRU00339"/>
    </source>
</evidence>
<keyword evidence="1" id="KW-0802">TPR repeat</keyword>
<gene>
    <name evidence="2" type="ORF">FIA58_013080</name>
</gene>
<reference evidence="2 3" key="3">
    <citation type="submission" date="2020-02" db="EMBL/GenBank/DDBJ databases">
        <title>Flavobacterium profundi sp. nov., isolated from a deep-sea seamount.</title>
        <authorList>
            <person name="Zhang D.-C."/>
        </authorList>
    </citation>
    <scope>NUCLEOTIDE SEQUENCE [LARGE SCALE GENOMIC DNA]</scope>
    <source>
        <strain evidence="2 3">EC11</strain>
    </source>
</reference>
<dbReference type="Gene3D" id="1.25.40.10">
    <property type="entry name" value="Tetratricopeptide repeat domain"/>
    <property type="match status" value="2"/>
</dbReference>
<dbReference type="PROSITE" id="PS50005">
    <property type="entry name" value="TPR"/>
    <property type="match status" value="1"/>
</dbReference>
<dbReference type="Pfam" id="PF14559">
    <property type="entry name" value="TPR_19"/>
    <property type="match status" value="1"/>
</dbReference>
<dbReference type="InterPro" id="IPR011990">
    <property type="entry name" value="TPR-like_helical_dom_sf"/>
</dbReference>
<dbReference type="EMBL" id="VEVQ02000008">
    <property type="protein sequence ID" value="NHN26612.1"/>
    <property type="molecule type" value="Genomic_DNA"/>
</dbReference>
<reference evidence="2 3" key="2">
    <citation type="submission" date="2019-05" db="EMBL/GenBank/DDBJ databases">
        <authorList>
            <person name="Lianzixin W."/>
        </authorList>
    </citation>
    <scope>NUCLEOTIDE SEQUENCE [LARGE SCALE GENOMIC DNA]</scope>
    <source>
        <strain evidence="2 3">EC11</strain>
    </source>
</reference>
<feature type="repeat" description="TPR" evidence="1">
    <location>
        <begin position="122"/>
        <end position="155"/>
    </location>
</feature>
<dbReference type="Pfam" id="PF13174">
    <property type="entry name" value="TPR_6"/>
    <property type="match status" value="1"/>
</dbReference>
<comment type="caution">
    <text evidence="2">The sequence shown here is derived from an EMBL/GenBank/DDBJ whole genome shotgun (WGS) entry which is preliminary data.</text>
</comment>
<dbReference type="PANTHER" id="PTHR44749">
    <property type="entry name" value="SUPPRESSOR OF RPS4-RLD 1"/>
    <property type="match status" value="1"/>
</dbReference>
<evidence type="ECO:0000313" key="2">
    <source>
        <dbReference type="EMBL" id="NHN26612.1"/>
    </source>
</evidence>
<accession>A0ABX0IS55</accession>